<dbReference type="Pfam" id="PF07685">
    <property type="entry name" value="GATase_3"/>
    <property type="match status" value="1"/>
</dbReference>
<feature type="active site" evidence="4">
    <location>
        <position position="436"/>
    </location>
</feature>
<reference evidence="7" key="1">
    <citation type="submission" date="2022-11" db="EMBL/GenBank/DDBJ databases">
        <title>Dyadobacter pollutisoli sp. nov., isolated from plastic dumped soil.</title>
        <authorList>
            <person name="Kim J.M."/>
            <person name="Kim K.R."/>
            <person name="Lee J.K."/>
            <person name="Hao L."/>
            <person name="Jeon C.O."/>
        </authorList>
    </citation>
    <scope>NUCLEOTIDE SEQUENCE</scope>
    <source>
        <strain evidence="7">U1</strain>
    </source>
</reference>
<dbReference type="PANTHER" id="PTHR21343">
    <property type="entry name" value="DETHIOBIOTIN SYNTHETASE"/>
    <property type="match status" value="1"/>
</dbReference>
<feature type="active site" description="Nucleophile" evidence="4">
    <location>
        <position position="339"/>
    </location>
</feature>
<feature type="domain" description="CobQ/CobB/MinD/ParA nucleotide binding" evidence="5">
    <location>
        <begin position="10"/>
        <end position="237"/>
    </location>
</feature>
<dbReference type="CDD" id="cd05389">
    <property type="entry name" value="CobQ_N"/>
    <property type="match status" value="1"/>
</dbReference>
<evidence type="ECO:0000259" key="6">
    <source>
        <dbReference type="Pfam" id="PF07685"/>
    </source>
</evidence>
<evidence type="ECO:0000256" key="1">
    <source>
        <dbReference type="ARBA" id="ARBA00004953"/>
    </source>
</evidence>
<dbReference type="CDD" id="cd01750">
    <property type="entry name" value="GATase1_CobQ"/>
    <property type="match status" value="1"/>
</dbReference>
<gene>
    <name evidence="4" type="primary">cobQ</name>
    <name evidence="7" type="ORF">ON006_15110</name>
</gene>
<comment type="similarity">
    <text evidence="4">Belongs to the CobB/CobQ family. CobQ subfamily.</text>
</comment>
<dbReference type="SUPFAM" id="SSF52317">
    <property type="entry name" value="Class I glutamine amidotransferase-like"/>
    <property type="match status" value="1"/>
</dbReference>
<dbReference type="PROSITE" id="PS51274">
    <property type="entry name" value="GATASE_COBBQ"/>
    <property type="match status" value="1"/>
</dbReference>
<dbReference type="EMBL" id="CP112998">
    <property type="protein sequence ID" value="WAC15263.1"/>
    <property type="molecule type" value="Genomic_DNA"/>
</dbReference>
<dbReference type="NCBIfam" id="TIGR00313">
    <property type="entry name" value="cobQ"/>
    <property type="match status" value="1"/>
</dbReference>
<dbReference type="KEGG" id="dpf:ON006_15110"/>
<evidence type="ECO:0000256" key="4">
    <source>
        <dbReference type="HAMAP-Rule" id="MF_00028"/>
    </source>
</evidence>
<dbReference type="Proteomes" id="UP001164653">
    <property type="component" value="Chromosome"/>
</dbReference>
<accession>A0A9E8NG18</accession>
<dbReference type="NCBIfam" id="NF001989">
    <property type="entry name" value="PRK00784.1"/>
    <property type="match status" value="1"/>
</dbReference>
<dbReference type="HAMAP" id="MF_00028">
    <property type="entry name" value="CobQ"/>
    <property type="match status" value="1"/>
</dbReference>
<evidence type="ECO:0000259" key="5">
    <source>
        <dbReference type="Pfam" id="PF01656"/>
    </source>
</evidence>
<dbReference type="InterPro" id="IPR029062">
    <property type="entry name" value="Class_I_gatase-like"/>
</dbReference>
<dbReference type="InterPro" id="IPR033949">
    <property type="entry name" value="CobQ_GATase1"/>
</dbReference>
<comment type="function">
    <text evidence="4">Catalyzes amidations at positions B, D, E, and G on adenosylcobyrinic A,C-diamide. NH(2) groups are provided by glutamine, and one molecule of ATP is hydrogenolyzed for each amidation.</text>
</comment>
<dbReference type="RefSeq" id="WP_244823094.1">
    <property type="nucleotide sequence ID" value="NZ_CP112998.1"/>
</dbReference>
<keyword evidence="2 4" id="KW-0169">Cobalamin biosynthesis</keyword>
<protein>
    <recommendedName>
        <fullName evidence="4">Cobyric acid synthase</fullName>
    </recommendedName>
</protein>
<dbReference type="Gene3D" id="3.40.50.880">
    <property type="match status" value="1"/>
</dbReference>
<dbReference type="GO" id="GO:0015420">
    <property type="term" value="F:ABC-type vitamin B12 transporter activity"/>
    <property type="evidence" value="ECO:0007669"/>
    <property type="project" value="UniProtKB-UniRule"/>
</dbReference>
<keyword evidence="8" id="KW-1185">Reference proteome</keyword>
<evidence type="ECO:0000256" key="3">
    <source>
        <dbReference type="ARBA" id="ARBA00022962"/>
    </source>
</evidence>
<evidence type="ECO:0000313" key="7">
    <source>
        <dbReference type="EMBL" id="WAC15263.1"/>
    </source>
</evidence>
<comment type="pathway">
    <text evidence="1 4">Cofactor biosynthesis; adenosylcobalamin biosynthesis.</text>
</comment>
<keyword evidence="3 4" id="KW-0315">Glutamine amidotransferase</keyword>
<dbReference type="SUPFAM" id="SSF52540">
    <property type="entry name" value="P-loop containing nucleoside triphosphate hydrolases"/>
    <property type="match status" value="1"/>
</dbReference>
<dbReference type="AlphaFoldDB" id="A0A9E8NG18"/>
<evidence type="ECO:0000313" key="8">
    <source>
        <dbReference type="Proteomes" id="UP001164653"/>
    </source>
</evidence>
<dbReference type="InterPro" id="IPR004459">
    <property type="entry name" value="CobQ_synth"/>
</dbReference>
<proteinExistence type="inferred from homology"/>
<organism evidence="7 8">
    <name type="scientific">Dyadobacter pollutisoli</name>
    <dbReference type="NCBI Taxonomy" id="2910158"/>
    <lineage>
        <taxon>Bacteria</taxon>
        <taxon>Pseudomonadati</taxon>
        <taxon>Bacteroidota</taxon>
        <taxon>Cytophagia</taxon>
        <taxon>Cytophagales</taxon>
        <taxon>Spirosomataceae</taxon>
        <taxon>Dyadobacter</taxon>
    </lineage>
</organism>
<dbReference type="Pfam" id="PF01656">
    <property type="entry name" value="CbiA"/>
    <property type="match status" value="1"/>
</dbReference>
<dbReference type="Gene3D" id="3.40.50.300">
    <property type="entry name" value="P-loop containing nucleotide triphosphate hydrolases"/>
    <property type="match status" value="1"/>
</dbReference>
<dbReference type="GO" id="GO:0003824">
    <property type="term" value="F:catalytic activity"/>
    <property type="evidence" value="ECO:0007669"/>
    <property type="project" value="InterPro"/>
</dbReference>
<dbReference type="InterPro" id="IPR002586">
    <property type="entry name" value="CobQ/CobB/MinD/ParA_Nub-bd_dom"/>
</dbReference>
<sequence>MMSSKKLKPIMFVGTGSDVGKSVITAGFCRIFKQDGYEPAPFKAQNMSLNSYVTAEGLEIGRAQAVQAEAAQIPCLSDMNPVLLKPTSDQSSQVVLNGKPIGNQSAYSYFMANDRQELFTAVKQSFDRLATQYNPIVMEGAGSISELNLKHRDITNLRMAAHAGAATYLIADIDKGGVFGSVYGTIALLTPEEKACIKGIIINKFRGDGRLFEEGKRMLEELTGLPVAGILPYFRDIHIEQEDSVSLESKYRSAVEGKVNVAVILLNRLSNFTDFDRLENDPRVNLFYTNDPAEISKATIVIIPGSKNTIADMLALKNNGVAKAITEVYKAGKTVIGICGGYQMMGEMIEDPLHVEGEIEQIPGLGILPVTTILQGEKTTLQRQFTFRESPDSCTGYEIHMGETYFTKEQSPVATLSDGRKDGYYKSNKVWGSYLHGILDNDMVIEDLLAPYAAGISAKPFDFQSFKEQQYDRLADLIRANVDMELIYKSLQY</sequence>
<feature type="domain" description="CobB/CobQ-like glutamine amidotransferase" evidence="6">
    <location>
        <begin position="260"/>
        <end position="442"/>
    </location>
</feature>
<name>A0A9E8NG18_9BACT</name>
<evidence type="ECO:0000256" key="2">
    <source>
        <dbReference type="ARBA" id="ARBA00022573"/>
    </source>
</evidence>
<dbReference type="PANTHER" id="PTHR21343:SF1">
    <property type="entry name" value="COBYRIC ACID SYNTHASE"/>
    <property type="match status" value="1"/>
</dbReference>
<dbReference type="InterPro" id="IPR027417">
    <property type="entry name" value="P-loop_NTPase"/>
</dbReference>
<dbReference type="GO" id="GO:0009236">
    <property type="term" value="P:cobalamin biosynthetic process"/>
    <property type="evidence" value="ECO:0007669"/>
    <property type="project" value="UniProtKB-UniRule"/>
</dbReference>
<dbReference type="InterPro" id="IPR047045">
    <property type="entry name" value="CobQ_N"/>
</dbReference>
<dbReference type="InterPro" id="IPR011698">
    <property type="entry name" value="GATase_3"/>
</dbReference>